<evidence type="ECO:0000313" key="3">
    <source>
        <dbReference type="Proteomes" id="UP000658278"/>
    </source>
</evidence>
<keyword evidence="1" id="KW-0472">Membrane</keyword>
<feature type="transmembrane region" description="Helical" evidence="1">
    <location>
        <begin position="21"/>
        <end position="45"/>
    </location>
</feature>
<evidence type="ECO:0000313" key="2">
    <source>
        <dbReference type="EMBL" id="MBK1825612.1"/>
    </source>
</evidence>
<dbReference type="RefSeq" id="WP_200275428.1">
    <property type="nucleotide sequence ID" value="NZ_JAENII010000001.1"/>
</dbReference>
<keyword evidence="3" id="KW-1185">Reference proteome</keyword>
<sequence>MLLLIPFRPHKTPRTKRTVRSGFALVITIILMVLLSILAVGMLSLSTVSLRASSNGELAALARSNARLSLNLAIGRLQELAGADQRITASSGILADPDASVASSARPHLTGVWKSWKWDMQQTPDYATRKESDFLGWLVSSPDNDAVEDPDFALNLPSSDAITMVPGDEFGSNQVLAEPFPIGSDDEGQGAWVVLDQGQKACMTLPDVEASTLGDELALQTAPASPGFGSVTAEGLNWSSLKSAGDDRLKLISIGQIPLVGAEPDIRNFHHLTAYSTAIPIDVANGGLARDLSLAFEHDSLPSEFERKFLYADGNRPLVNPASRFSGAHVIPTPDPSWDLLHSHARLHREVRNVNSEPTIGTRVNERPQAGLPAVRTIFHPHFNEQQIAPVIAKAQFVFSIGFGASPRQARGGTEDAQKDGEDWVAWLITDPVITLWNPYDVSLSFERARVDLHRVPLAFQIYRNGQSVSPNPTLFANSYLPGDFNSRAEKYYRLNILPGLDTSGTATDKIVMKPGEHLVFTAHNHMPHYLQRYMLEGVDLRPGWNAPAGESSDPHVGGVSSLNLCVDSAGRDSGRINGVTTRVVPVKAGDTIGLSVSPANANIDKLRETNGEEITSYLKYYVESDGQTQGSEPPLVGAIELDYGSDENQLLPSYSPRDLPWITVPGGMTNIQGDSSKSPPPPNCRHKEPFLLASMHLKTALDSREPSRSWLHNSPTNLYASAGIDQDEAERYHQYEFSWEAMTDWTSSPTIEIDPSNRGFGASGIYAQTGQTNAPFSSIPLAPLTSMAQLRHAPINTGGQIPLQSQAVGNSLAHPLISATAVRSPMGSRTFLDHSFLANHRLFDQYFFSSLSSQTQQTFGTERSLLQVTTDFLQGSSSLPNPRMKRFKVRGVKTPEASAITNPEVGYKEIAAHLGIHGAFNVNSTSVAAWEAVLASLQPGDVRRIATATGLLAKTGGTGTLVSRHVPPLEDQLDSASDPEQKERLVWQGHRRLSDYQISELAEELVRQIRLRGPFQSTSEFVNRRLENGELGVSGAIQSAIDRTSINSDALAGATPVAADPGAAFPEASIGTSGDGAPAVINQADLLTPLAPLITVRSDTFVIRAYGEAGSGTNVARAWCEATLQRTPAYLDSSIAPSTHPRDLDSSDINARLGRRFEVLSFRWLSPQET</sequence>
<keyword evidence="1" id="KW-0812">Transmembrane</keyword>
<comment type="caution">
    <text evidence="2">The sequence shown here is derived from an EMBL/GenBank/DDBJ whole genome shotgun (WGS) entry which is preliminary data.</text>
</comment>
<proteinExistence type="predicted"/>
<accession>A0A934R9M5</accession>
<dbReference type="Proteomes" id="UP000658278">
    <property type="component" value="Unassembled WGS sequence"/>
</dbReference>
<name>A0A934R9M5_9BACT</name>
<protein>
    <submittedName>
        <fullName evidence="2">Uncharacterized protein</fullName>
    </submittedName>
</protein>
<gene>
    <name evidence="2" type="ORF">JIN81_01160</name>
</gene>
<organism evidence="2 3">
    <name type="scientific">Haloferula rosea</name>
    <dbReference type="NCBI Taxonomy" id="490093"/>
    <lineage>
        <taxon>Bacteria</taxon>
        <taxon>Pseudomonadati</taxon>
        <taxon>Verrucomicrobiota</taxon>
        <taxon>Verrucomicrobiia</taxon>
        <taxon>Verrucomicrobiales</taxon>
        <taxon>Verrucomicrobiaceae</taxon>
        <taxon>Haloferula</taxon>
    </lineage>
</organism>
<dbReference type="EMBL" id="JAENII010000001">
    <property type="protein sequence ID" value="MBK1825612.1"/>
    <property type="molecule type" value="Genomic_DNA"/>
</dbReference>
<dbReference type="AlphaFoldDB" id="A0A934R9M5"/>
<evidence type="ECO:0000256" key="1">
    <source>
        <dbReference type="SAM" id="Phobius"/>
    </source>
</evidence>
<keyword evidence="1" id="KW-1133">Transmembrane helix</keyword>
<reference evidence="2" key="1">
    <citation type="submission" date="2021-01" db="EMBL/GenBank/DDBJ databases">
        <title>Modified the classification status of verrucomicrobia.</title>
        <authorList>
            <person name="Feng X."/>
        </authorList>
    </citation>
    <scope>NUCLEOTIDE SEQUENCE</scope>
    <source>
        <strain evidence="2">KCTC 22201</strain>
    </source>
</reference>